<dbReference type="EMBL" id="LR796457">
    <property type="protein sequence ID" value="CAB4145374.1"/>
    <property type="molecule type" value="Genomic_DNA"/>
</dbReference>
<dbReference type="EMBL" id="LR797080">
    <property type="protein sequence ID" value="CAB4185403.1"/>
    <property type="molecule type" value="Genomic_DNA"/>
</dbReference>
<protein>
    <submittedName>
        <fullName evidence="6">Uncharacterized protein</fullName>
    </submittedName>
</protein>
<evidence type="ECO:0000313" key="5">
    <source>
        <dbReference type="EMBL" id="CAB4185403.1"/>
    </source>
</evidence>
<evidence type="ECO:0000313" key="2">
    <source>
        <dbReference type="EMBL" id="CAB4151033.1"/>
    </source>
</evidence>
<evidence type="ECO:0000313" key="6">
    <source>
        <dbReference type="EMBL" id="CAB4189021.1"/>
    </source>
</evidence>
<dbReference type="EMBL" id="LR797131">
    <property type="protein sequence ID" value="CAB4189021.1"/>
    <property type="molecule type" value="Genomic_DNA"/>
</dbReference>
<evidence type="ECO:0000313" key="9">
    <source>
        <dbReference type="EMBL" id="CAB5231588.1"/>
    </source>
</evidence>
<accession>A0A6J5R665</accession>
<name>A0A6J5R665_9CAUD</name>
<evidence type="ECO:0000313" key="7">
    <source>
        <dbReference type="EMBL" id="CAB4192612.1"/>
    </source>
</evidence>
<dbReference type="EMBL" id="LR797455">
    <property type="protein sequence ID" value="CAB4217887.1"/>
    <property type="molecule type" value="Genomic_DNA"/>
</dbReference>
<evidence type="ECO:0000313" key="3">
    <source>
        <dbReference type="EMBL" id="CAB4174459.1"/>
    </source>
</evidence>
<proteinExistence type="predicted"/>
<evidence type="ECO:0000313" key="8">
    <source>
        <dbReference type="EMBL" id="CAB4217887.1"/>
    </source>
</evidence>
<evidence type="ECO:0000313" key="4">
    <source>
        <dbReference type="EMBL" id="CAB4179822.1"/>
    </source>
</evidence>
<dbReference type="EMBL" id="LR797188">
    <property type="protein sequence ID" value="CAB4192612.1"/>
    <property type="molecule type" value="Genomic_DNA"/>
</dbReference>
<organism evidence="6">
    <name type="scientific">uncultured Caudovirales phage</name>
    <dbReference type="NCBI Taxonomy" id="2100421"/>
    <lineage>
        <taxon>Viruses</taxon>
        <taxon>Duplodnaviria</taxon>
        <taxon>Heunggongvirae</taxon>
        <taxon>Uroviricota</taxon>
        <taxon>Caudoviricetes</taxon>
        <taxon>Peduoviridae</taxon>
        <taxon>Maltschvirus</taxon>
        <taxon>Maltschvirus maltsch</taxon>
    </lineage>
</organism>
<dbReference type="EMBL" id="LR798431">
    <property type="protein sequence ID" value="CAB5231588.1"/>
    <property type="molecule type" value="Genomic_DNA"/>
</dbReference>
<dbReference type="EMBL" id="LR796551">
    <property type="protein sequence ID" value="CAB4151033.1"/>
    <property type="molecule type" value="Genomic_DNA"/>
</dbReference>
<dbReference type="EMBL" id="LR796915">
    <property type="protein sequence ID" value="CAB4174459.1"/>
    <property type="molecule type" value="Genomic_DNA"/>
</dbReference>
<reference evidence="6" key="1">
    <citation type="submission" date="2020-05" db="EMBL/GenBank/DDBJ databases">
        <authorList>
            <person name="Chiriac C."/>
            <person name="Salcher M."/>
            <person name="Ghai R."/>
            <person name="Kavagutti S V."/>
        </authorList>
    </citation>
    <scope>NUCLEOTIDE SEQUENCE</scope>
</reference>
<evidence type="ECO:0000313" key="1">
    <source>
        <dbReference type="EMBL" id="CAB4145374.1"/>
    </source>
</evidence>
<sequence length="112" mass="13186">MEYLISTQFSPPFFPPYFSQFYKKRIKAFPLEGLLKDDSVIISQKENYYRLLDSHMRSSGYVPVLDLDPQFSLEYNSDKDTYNFIYVIFGVYVGKKKSFEYVGYSGNVLVPR</sequence>
<dbReference type="EMBL" id="LR796983">
    <property type="protein sequence ID" value="CAB4179822.1"/>
    <property type="molecule type" value="Genomic_DNA"/>
</dbReference>
<gene>
    <name evidence="4" type="ORF">UFOVP1032_116</name>
    <name evidence="5" type="ORF">UFOVP1125_32</name>
    <name evidence="6" type="ORF">UFOVP1173_130</name>
    <name evidence="7" type="ORF">UFOVP1241_48</name>
    <name evidence="8" type="ORF">UFOVP1491_116</name>
    <name evidence="9" type="ORF">UFOVP1579_116</name>
    <name evidence="1" type="ORF">UFOVP485_5</name>
    <name evidence="2" type="ORF">UFOVP575_109</name>
    <name evidence="3" type="ORF">UFOVP963_51</name>
</gene>